<dbReference type="Proteomes" id="UP000018159">
    <property type="component" value="Unassembled WGS sequence"/>
</dbReference>
<dbReference type="PANTHER" id="PTHR34203:SF15">
    <property type="entry name" value="SLL1173 PROTEIN"/>
    <property type="match status" value="1"/>
</dbReference>
<dbReference type="Pfam" id="PF05050">
    <property type="entry name" value="Methyltransf_21"/>
    <property type="match status" value="1"/>
</dbReference>
<dbReference type="OrthoDB" id="10394at2157"/>
<dbReference type="SUPFAM" id="SSF53335">
    <property type="entry name" value="S-adenosyl-L-methionine-dependent methyltransferases"/>
    <property type="match status" value="1"/>
</dbReference>
<comment type="caution">
    <text evidence="2">The sequence shown here is derived from an EMBL/GenBank/DDBJ whole genome shotgun (WGS) entry which is preliminary data.</text>
</comment>
<dbReference type="Gene3D" id="3.40.50.150">
    <property type="entry name" value="Vaccinia Virus protein VP39"/>
    <property type="match status" value="1"/>
</dbReference>
<name>V6AQK2_9ARCH</name>
<reference evidence="2 3" key="1">
    <citation type="journal article" date="2013" name="PLoS ONE">
        <title>Enrichment and Genome Sequence of the Group I.1a Ammonia-Oxidizing Archaeon ?Ca. Nitrosotenuis uzonensis? Representing a Clade Globally.</title>
        <authorList>
            <person name="Lebedeva E.V."/>
            <person name="Hatzenpichler R."/>
            <person name="Pelletier E."/>
            <person name="Schuster N."/>
            <person name="Hauzmayer S."/>
            <person name="Bulaev A."/>
            <person name="Grigor'eva N.V."/>
            <person name="Galushko A."/>
            <person name="Schmid M."/>
            <person name="Palatinszky M."/>
            <person name="Le Paslier D."/>
            <person name="Daims H."/>
            <person name="Wagner M."/>
        </authorList>
    </citation>
    <scope>NUCLEOTIDE SEQUENCE [LARGE SCALE GENOMIC DNA]</scope>
    <source>
        <strain evidence="2 3">N4</strain>
    </source>
</reference>
<dbReference type="STRING" id="1407055.NITUZ_140091"/>
<dbReference type="EMBL" id="CBTY010000006">
    <property type="protein sequence ID" value="CDI05016.1"/>
    <property type="molecule type" value="Genomic_DNA"/>
</dbReference>
<dbReference type="InterPro" id="IPR052514">
    <property type="entry name" value="SAM-dependent_MTase"/>
</dbReference>
<feature type="domain" description="Methyltransferase FkbM" evidence="1">
    <location>
        <begin position="54"/>
        <end position="223"/>
    </location>
</feature>
<accession>V6AQK2</accession>
<keyword evidence="3" id="KW-1185">Reference proteome</keyword>
<dbReference type="PANTHER" id="PTHR34203">
    <property type="entry name" value="METHYLTRANSFERASE, FKBM FAMILY PROTEIN"/>
    <property type="match status" value="1"/>
</dbReference>
<dbReference type="InterPro" id="IPR006342">
    <property type="entry name" value="FkbM_mtfrase"/>
</dbReference>
<evidence type="ECO:0000313" key="2">
    <source>
        <dbReference type="EMBL" id="CDI05016.1"/>
    </source>
</evidence>
<dbReference type="RefSeq" id="WP_048194358.1">
    <property type="nucleotide sequence ID" value="NZ_CBTY010000006.1"/>
</dbReference>
<sequence length="274" mass="30771">MKTWVHDFGKFKMVLDESDKDLSRQVKFTGAYNDEKLETAVIRENLKPGYTMVDIGANLGFYSMLAASLVGNAGRVFSFEPFAHNVDLIRASARENGFDNVKVINCAVSDKIGSAKLYLSPYYSSEHSLFDYHYSTGSDSTENTVDVKTVTIDQYLESEAGDLRVDFIKMDIEGSEGKAITGMEKTITENKNVSLLTEFWPNAIANSGVEPKEYLERLTGFGFELFHIDGVEQRVYPVTASQILDIMKRRSAEGFEDYKEIALGGWYTTLLCKK</sequence>
<protein>
    <recommendedName>
        <fullName evidence="1">Methyltransferase FkbM domain-containing protein</fullName>
    </recommendedName>
</protein>
<dbReference type="NCBIfam" id="TIGR01444">
    <property type="entry name" value="fkbM_fam"/>
    <property type="match status" value="1"/>
</dbReference>
<dbReference type="AlphaFoldDB" id="V6AQK2"/>
<evidence type="ECO:0000313" key="3">
    <source>
        <dbReference type="Proteomes" id="UP000018159"/>
    </source>
</evidence>
<organism evidence="2 3">
    <name type="scientific">Candidatus Nitrosotenuis uzonensis</name>
    <dbReference type="NCBI Taxonomy" id="1407055"/>
    <lineage>
        <taxon>Archaea</taxon>
        <taxon>Nitrososphaerota</taxon>
        <taxon>Candidatus Nitrosotenuis</taxon>
    </lineage>
</organism>
<evidence type="ECO:0000259" key="1">
    <source>
        <dbReference type="Pfam" id="PF05050"/>
    </source>
</evidence>
<proteinExistence type="predicted"/>
<gene>
    <name evidence="2" type="ORF">NITUZ_140091</name>
</gene>
<dbReference type="InterPro" id="IPR029063">
    <property type="entry name" value="SAM-dependent_MTases_sf"/>
</dbReference>